<feature type="domain" description="DEP" evidence="9">
    <location>
        <begin position="11"/>
        <end position="86"/>
    </location>
</feature>
<dbReference type="InterPro" id="IPR047017">
    <property type="entry name" value="RGS6/7/9/11_DHEX_sf"/>
</dbReference>
<dbReference type="InterPro" id="IPR036284">
    <property type="entry name" value="GGL_sf"/>
</dbReference>
<dbReference type="PROSITE" id="PS50186">
    <property type="entry name" value="DEP"/>
    <property type="match status" value="1"/>
</dbReference>
<dbReference type="SMART" id="SM00315">
    <property type="entry name" value="RGS"/>
    <property type="match status" value="1"/>
</dbReference>
<dbReference type="GO" id="GO:0009968">
    <property type="term" value="P:negative regulation of signal transduction"/>
    <property type="evidence" value="ECO:0007669"/>
    <property type="project" value="UniProtKB-KW"/>
</dbReference>
<dbReference type="InterPro" id="IPR044926">
    <property type="entry name" value="RGS_subdomain_2"/>
</dbReference>
<keyword evidence="6" id="KW-0734">Signal transduction inhibitor</keyword>
<evidence type="ECO:0000313" key="11">
    <source>
        <dbReference type="Proteomes" id="UP000281406"/>
    </source>
</evidence>
<evidence type="ECO:0000256" key="5">
    <source>
        <dbReference type="ARBA" id="ARBA00022490"/>
    </source>
</evidence>
<protein>
    <submittedName>
        <fullName evidence="10">Regulator of G-protein signaling 7</fullName>
    </submittedName>
</protein>
<dbReference type="SMART" id="SM00049">
    <property type="entry name" value="DEP"/>
    <property type="match status" value="1"/>
</dbReference>
<dbReference type="FunFam" id="1.10.1240.60:FF:000001">
    <property type="entry name" value="Regulator of G-protein signaling 6"/>
    <property type="match status" value="1"/>
</dbReference>
<dbReference type="Gene3D" id="1.10.1240.60">
    <property type="match status" value="1"/>
</dbReference>
<dbReference type="Pfam" id="PF00631">
    <property type="entry name" value="G-gamma"/>
    <property type="match status" value="1"/>
</dbReference>
<dbReference type="InterPro" id="IPR040759">
    <property type="entry name" value="RGS_DHEX"/>
</dbReference>
<dbReference type="Pfam" id="PF18148">
    <property type="entry name" value="RGS_DHEX"/>
    <property type="match status" value="2"/>
</dbReference>
<dbReference type="Gene3D" id="4.10.260.10">
    <property type="entry name" value="Transducin (heterotrimeric G protein), gamma chain"/>
    <property type="match status" value="1"/>
</dbReference>
<dbReference type="GO" id="GO:0008277">
    <property type="term" value="P:regulation of G protein-coupled receptor signaling pathway"/>
    <property type="evidence" value="ECO:0007669"/>
    <property type="project" value="InterPro"/>
</dbReference>
<evidence type="ECO:0000256" key="3">
    <source>
        <dbReference type="ARBA" id="ARBA00004514"/>
    </source>
</evidence>
<dbReference type="Pfam" id="PF00615">
    <property type="entry name" value="RGS"/>
    <property type="match status" value="1"/>
</dbReference>
<dbReference type="InterPro" id="IPR036390">
    <property type="entry name" value="WH_DNA-bd_sf"/>
</dbReference>
<dbReference type="GO" id="GO:0035556">
    <property type="term" value="P:intracellular signal transduction"/>
    <property type="evidence" value="ECO:0007669"/>
    <property type="project" value="InterPro"/>
</dbReference>
<proteinExistence type="predicted"/>
<dbReference type="InterPro" id="IPR036388">
    <property type="entry name" value="WH-like_DNA-bd_sf"/>
</dbReference>
<dbReference type="GO" id="GO:0005829">
    <property type="term" value="C:cytosol"/>
    <property type="evidence" value="ECO:0007669"/>
    <property type="project" value="UniProtKB-SubCell"/>
</dbReference>
<dbReference type="FunFam" id="1.10.167.10:FF:000002">
    <property type="entry name" value="Regulator of G-protein signaling 6 isoform 9"/>
    <property type="match status" value="1"/>
</dbReference>
<dbReference type="SMART" id="SM00224">
    <property type="entry name" value="GGL"/>
    <property type="match status" value="1"/>
</dbReference>
<evidence type="ECO:0000256" key="4">
    <source>
        <dbReference type="ARBA" id="ARBA00022475"/>
    </source>
</evidence>
<dbReference type="PRINTS" id="PR01301">
    <property type="entry name" value="RGSPROTEIN"/>
</dbReference>
<dbReference type="SUPFAM" id="SSF46785">
    <property type="entry name" value="Winged helix' DNA-binding domain"/>
    <property type="match status" value="1"/>
</dbReference>
<dbReference type="CDD" id="cd08738">
    <property type="entry name" value="RGS_RGS7"/>
    <property type="match status" value="1"/>
</dbReference>
<dbReference type="EMBL" id="RJVU01042598">
    <property type="protein sequence ID" value="ROL45272.1"/>
    <property type="molecule type" value="Genomic_DNA"/>
</dbReference>
<comment type="caution">
    <text evidence="10">The sequence shown here is derived from an EMBL/GenBank/DDBJ whole genome shotgun (WGS) entry which is preliminary data.</text>
</comment>
<dbReference type="Pfam" id="PF00610">
    <property type="entry name" value="DEP"/>
    <property type="match status" value="1"/>
</dbReference>
<dbReference type="CDD" id="cd00068">
    <property type="entry name" value="GGL"/>
    <property type="match status" value="1"/>
</dbReference>
<dbReference type="GO" id="GO:0043005">
    <property type="term" value="C:neuron projection"/>
    <property type="evidence" value="ECO:0007669"/>
    <property type="project" value="TreeGrafter"/>
</dbReference>
<dbReference type="InterPro" id="IPR015898">
    <property type="entry name" value="G-protein_gamma-like_dom"/>
</dbReference>
<dbReference type="FunFam" id="1.10.10.10:FF:000162">
    <property type="entry name" value="Regulator of G-protein signaling 6"/>
    <property type="match status" value="1"/>
</dbReference>
<accession>A0A3N0YG92</accession>
<feature type="domain" description="RGS" evidence="8">
    <location>
        <begin position="320"/>
        <end position="435"/>
    </location>
</feature>
<dbReference type="InterPro" id="IPR047016">
    <property type="entry name" value="RGS6/7/9/11"/>
</dbReference>
<reference evidence="10 11" key="1">
    <citation type="submission" date="2018-10" db="EMBL/GenBank/DDBJ databases">
        <title>Genome assembly for a Yunnan-Guizhou Plateau 3E fish, Anabarilius grahami (Regan), and its evolutionary and genetic applications.</title>
        <authorList>
            <person name="Jiang W."/>
        </authorList>
    </citation>
    <scope>NUCLEOTIDE SEQUENCE [LARGE SCALE GENOMIC DNA]</scope>
    <source>
        <strain evidence="10">AG-KIZ</strain>
        <tissue evidence="10">Muscle</tissue>
    </source>
</reference>
<sequence length="449" mass="52731">MEDVIARMQDEKNGIPIRTVKSFLSKIPSVFSGSDIVQWMLKNLCIEDQVEALHLGTLMAAHGYFFPISDHVLTLKDDGTFYRFQTPYFWPSNCWEPENTDYGEFLCEICYLYLTETSLYEHVFNEILQMAGDQLDHGVLAVYLCKRTMQNKARLELADYEAESLARLQRAFARKWEFIFMQAEAQAKVDKKRDKIERKILDSQERAFWDVHRPVSVYGLQNDIRSHSPTHTPAAEAKQPTEEELQEQIKFRQAQLDRHRLKMSKVAESLLSYTEQYSDYDPFLSTPDPSNPWISDDTTFWEMEASKEPGQTRVRRWGFRIDEVLKDPVGREQFLKFLESEFSSENLRFWLAVQELKKRPIREVPTRVQEIWEEFLAPGAPSAINVDSKSYDKTTQNIKDPGRYAFEDAQEHIYKLMKSDSYSRFIRSSAYQELLQAKKKVKCFKQFLT</sequence>
<gene>
    <name evidence="10" type="ORF">DPX16_17883</name>
</gene>
<dbReference type="PANTHER" id="PTHR45746">
    <property type="entry name" value="LP21163P"/>
    <property type="match status" value="1"/>
</dbReference>
<dbReference type="AlphaFoldDB" id="A0A3N0YG92"/>
<keyword evidence="4" id="KW-1003">Cell membrane</keyword>
<evidence type="ECO:0000256" key="7">
    <source>
        <dbReference type="ARBA" id="ARBA00023136"/>
    </source>
</evidence>
<name>A0A3N0YG92_ANAGA</name>
<dbReference type="GO" id="GO:0007186">
    <property type="term" value="P:G protein-coupled receptor signaling pathway"/>
    <property type="evidence" value="ECO:0007669"/>
    <property type="project" value="InterPro"/>
</dbReference>
<dbReference type="Gene3D" id="1.10.167.10">
    <property type="entry name" value="Regulator of G-protein Signalling 4, domain 2"/>
    <property type="match status" value="1"/>
</dbReference>
<dbReference type="FunFam" id="4.10.260.10:FF:000002">
    <property type="entry name" value="Regulator of G-protein signaling 6"/>
    <property type="match status" value="1"/>
</dbReference>
<evidence type="ECO:0000313" key="10">
    <source>
        <dbReference type="EMBL" id="ROL45272.1"/>
    </source>
</evidence>
<keyword evidence="7" id="KW-0472">Membrane</keyword>
<dbReference type="Gene3D" id="1.10.10.10">
    <property type="entry name" value="Winged helix-like DNA-binding domain superfamily/Winged helix DNA-binding domain"/>
    <property type="match status" value="1"/>
</dbReference>
<evidence type="ECO:0000259" key="9">
    <source>
        <dbReference type="PROSITE" id="PS50186"/>
    </source>
</evidence>
<dbReference type="InterPro" id="IPR016137">
    <property type="entry name" value="RGS"/>
</dbReference>
<dbReference type="SMART" id="SM01224">
    <property type="entry name" value="G_gamma"/>
    <property type="match status" value="1"/>
</dbReference>
<dbReference type="PANTHER" id="PTHR45746:SF7">
    <property type="entry name" value="REGULATOR OF G-PROTEIN SIGNALING 7"/>
    <property type="match status" value="1"/>
</dbReference>
<dbReference type="InterPro" id="IPR036305">
    <property type="entry name" value="RGS_sf"/>
</dbReference>
<dbReference type="SUPFAM" id="SSF48097">
    <property type="entry name" value="Regulator of G-protein signaling, RGS"/>
    <property type="match status" value="1"/>
</dbReference>
<dbReference type="CDD" id="cd04450">
    <property type="entry name" value="DEP_RGS7-like"/>
    <property type="match status" value="1"/>
</dbReference>
<dbReference type="InterPro" id="IPR000591">
    <property type="entry name" value="DEP_dom"/>
</dbReference>
<dbReference type="OrthoDB" id="196547at2759"/>
<dbReference type="Proteomes" id="UP000281406">
    <property type="component" value="Unassembled WGS sequence"/>
</dbReference>
<dbReference type="GO" id="GO:0005096">
    <property type="term" value="F:GTPase activator activity"/>
    <property type="evidence" value="ECO:0007669"/>
    <property type="project" value="TreeGrafter"/>
</dbReference>
<comment type="subcellular location">
    <subcellularLocation>
        <location evidence="2">Cell membrane</location>
    </subcellularLocation>
    <subcellularLocation>
        <location evidence="3">Cytoplasm</location>
        <location evidence="3">Cytosol</location>
    </subcellularLocation>
    <subcellularLocation>
        <location evidence="1">Membrane</location>
        <topology evidence="1">Peripheral membrane protein</topology>
    </subcellularLocation>
</comment>
<evidence type="ECO:0000256" key="6">
    <source>
        <dbReference type="ARBA" id="ARBA00022700"/>
    </source>
</evidence>
<evidence type="ECO:0000256" key="2">
    <source>
        <dbReference type="ARBA" id="ARBA00004236"/>
    </source>
</evidence>
<organism evidence="10 11">
    <name type="scientific">Anabarilius grahami</name>
    <name type="common">Kanglang fish</name>
    <name type="synonym">Barilius grahami</name>
    <dbReference type="NCBI Taxonomy" id="495550"/>
    <lineage>
        <taxon>Eukaryota</taxon>
        <taxon>Metazoa</taxon>
        <taxon>Chordata</taxon>
        <taxon>Craniata</taxon>
        <taxon>Vertebrata</taxon>
        <taxon>Euteleostomi</taxon>
        <taxon>Actinopterygii</taxon>
        <taxon>Neopterygii</taxon>
        <taxon>Teleostei</taxon>
        <taxon>Ostariophysi</taxon>
        <taxon>Cypriniformes</taxon>
        <taxon>Xenocyprididae</taxon>
        <taxon>Xenocypridinae</taxon>
        <taxon>Xenocypridinae incertae sedis</taxon>
        <taxon>Anabarilius</taxon>
    </lineage>
</organism>
<evidence type="ECO:0000256" key="1">
    <source>
        <dbReference type="ARBA" id="ARBA00004170"/>
    </source>
</evidence>
<dbReference type="PROSITE" id="PS50132">
    <property type="entry name" value="RGS"/>
    <property type="match status" value="1"/>
</dbReference>
<keyword evidence="11" id="KW-1185">Reference proteome</keyword>
<dbReference type="GO" id="GO:0005886">
    <property type="term" value="C:plasma membrane"/>
    <property type="evidence" value="ECO:0007669"/>
    <property type="project" value="UniProtKB-SubCell"/>
</dbReference>
<dbReference type="SUPFAM" id="SSF48670">
    <property type="entry name" value="Transducin (heterotrimeric G protein), gamma chain"/>
    <property type="match status" value="1"/>
</dbReference>
<keyword evidence="5" id="KW-0963">Cytoplasm</keyword>
<evidence type="ECO:0000259" key="8">
    <source>
        <dbReference type="PROSITE" id="PS50132"/>
    </source>
</evidence>